<accession>F4Q3K3</accession>
<name>F4Q3K3_CACFS</name>
<dbReference type="PANTHER" id="PTHR11711">
    <property type="entry name" value="ADP RIBOSYLATION FACTOR-RELATED"/>
    <property type="match status" value="1"/>
</dbReference>
<dbReference type="GO" id="GO:0005525">
    <property type="term" value="F:GTP binding"/>
    <property type="evidence" value="ECO:0007669"/>
    <property type="project" value="UniProtKB-KW"/>
</dbReference>
<dbReference type="GeneID" id="14869084"/>
<keyword evidence="12" id="KW-0460">Magnesium</keyword>
<evidence type="ECO:0000256" key="5">
    <source>
        <dbReference type="ARBA" id="ARBA00022741"/>
    </source>
</evidence>
<dbReference type="OrthoDB" id="2011769at2759"/>
<dbReference type="InterPro" id="IPR005225">
    <property type="entry name" value="Small_GTP-bd"/>
</dbReference>
<keyword evidence="14" id="KW-1185">Reference proteome</keyword>
<keyword evidence="3" id="KW-0813">Transport</keyword>
<evidence type="ECO:0000256" key="1">
    <source>
        <dbReference type="ARBA" id="ARBA00004555"/>
    </source>
</evidence>
<dbReference type="InterPro" id="IPR006689">
    <property type="entry name" value="Small_GTPase_ARF/SAR"/>
</dbReference>
<dbReference type="GO" id="GO:0046872">
    <property type="term" value="F:metal ion binding"/>
    <property type="evidence" value="ECO:0007669"/>
    <property type="project" value="UniProtKB-KW"/>
</dbReference>
<dbReference type="FunFam" id="3.40.50.300:FF:003500">
    <property type="entry name" value="ADP-ribosylation factor 1"/>
    <property type="match status" value="1"/>
</dbReference>
<proteinExistence type="inferred from homology"/>
<feature type="binding site" evidence="12">
    <location>
        <position position="178"/>
    </location>
    <ligand>
        <name>Mg(2+)</name>
        <dbReference type="ChEBI" id="CHEBI:18420"/>
    </ligand>
</feature>
<feature type="binding site" evidence="11">
    <location>
        <begin position="171"/>
        <end position="178"/>
    </location>
    <ligand>
        <name>GTP</name>
        <dbReference type="ChEBI" id="CHEBI:37565"/>
    </ligand>
</feature>
<organism evidence="13 14">
    <name type="scientific">Cavenderia fasciculata</name>
    <name type="common">Slime mold</name>
    <name type="synonym">Dictyostelium fasciculatum</name>
    <dbReference type="NCBI Taxonomy" id="261658"/>
    <lineage>
        <taxon>Eukaryota</taxon>
        <taxon>Amoebozoa</taxon>
        <taxon>Evosea</taxon>
        <taxon>Eumycetozoa</taxon>
        <taxon>Dictyostelia</taxon>
        <taxon>Acytosteliales</taxon>
        <taxon>Cavenderiaceae</taxon>
        <taxon>Cavenderia</taxon>
    </lineage>
</organism>
<evidence type="ECO:0000313" key="13">
    <source>
        <dbReference type="EMBL" id="EGG17661.1"/>
    </source>
</evidence>
<gene>
    <name evidence="13" type="ORF">DFA_08657</name>
</gene>
<dbReference type="GO" id="GO:0016192">
    <property type="term" value="P:vesicle-mediated transport"/>
    <property type="evidence" value="ECO:0007669"/>
    <property type="project" value="UniProtKB-KW"/>
</dbReference>
<evidence type="ECO:0000256" key="3">
    <source>
        <dbReference type="ARBA" id="ARBA00022448"/>
    </source>
</evidence>
<dbReference type="EMBL" id="GL883021">
    <property type="protein sequence ID" value="EGG17661.1"/>
    <property type="molecule type" value="Genomic_DNA"/>
</dbReference>
<dbReference type="NCBIfam" id="TIGR00231">
    <property type="entry name" value="small_GTP"/>
    <property type="match status" value="1"/>
</dbReference>
<evidence type="ECO:0000256" key="12">
    <source>
        <dbReference type="PIRSR" id="PIRSR606689-2"/>
    </source>
</evidence>
<feature type="binding site" evidence="11">
    <location>
        <begin position="268"/>
        <end position="271"/>
    </location>
    <ligand>
        <name>GTP</name>
        <dbReference type="ChEBI" id="CHEBI:37565"/>
    </ligand>
</feature>
<keyword evidence="6" id="KW-0931">ER-Golgi transport</keyword>
<keyword evidence="10" id="KW-0449">Lipoprotein</keyword>
<dbReference type="SMART" id="SM00178">
    <property type="entry name" value="SAR"/>
    <property type="match status" value="1"/>
</dbReference>
<dbReference type="STRING" id="1054147.F4Q3K3"/>
<keyword evidence="4" id="KW-0519">Myristate</keyword>
<dbReference type="InterPro" id="IPR024156">
    <property type="entry name" value="Small_GTPase_ARF"/>
</dbReference>
<keyword evidence="9 11" id="KW-0342">GTP-binding</keyword>
<dbReference type="SUPFAM" id="SSF52540">
    <property type="entry name" value="P-loop containing nucleoside triphosphate hydrolases"/>
    <property type="match status" value="1"/>
</dbReference>
<dbReference type="SMART" id="SM00177">
    <property type="entry name" value="ARF"/>
    <property type="match status" value="1"/>
</dbReference>
<protein>
    <submittedName>
        <fullName evidence="13">ADP-ribosylation factor</fullName>
    </submittedName>
</protein>
<dbReference type="GO" id="GO:0015031">
    <property type="term" value="P:protein transport"/>
    <property type="evidence" value="ECO:0007669"/>
    <property type="project" value="UniProtKB-KW"/>
</dbReference>
<dbReference type="RefSeq" id="XP_004356145.1">
    <property type="nucleotide sequence ID" value="XM_004356092.1"/>
</dbReference>
<comment type="subcellular location">
    <subcellularLocation>
        <location evidence="1">Golgi apparatus</location>
    </subcellularLocation>
</comment>
<sequence>MKPIPAIGNNKGLPIYSISISLGQDDPTLQNNPIHQILPPTIRILKCTIIQFLRDRRLLPQLRFDEIINQTRVEQLFITNQSKHYNWQIGIRRLERNHSRIMVIGGYPFFGVESLDIYYYLNHLPISPNHYYNLFYIYLKQQQHKSKPMGLIYSLLSNFGKSKNYRILMIGLRSAGKTTILNRLKLGEVATTTIPTVGFNLETVEFKNVNFTVWDVGGTLWRHYYAGAAAVIFVVDASDRERVVEAKELMNAINDRELQDAVLLVMANKMDHPNAMSVSQIAEELGLLQLRSRKWYIQSTVATRGDGIYEGLDWLNNTLQNQSK</sequence>
<dbReference type="PROSITE" id="PS51417">
    <property type="entry name" value="ARF"/>
    <property type="match status" value="1"/>
</dbReference>
<dbReference type="Pfam" id="PF00025">
    <property type="entry name" value="Arf"/>
    <property type="match status" value="1"/>
</dbReference>
<evidence type="ECO:0000256" key="6">
    <source>
        <dbReference type="ARBA" id="ARBA00022892"/>
    </source>
</evidence>
<dbReference type="KEGG" id="dfa:DFA_08657"/>
<evidence type="ECO:0000313" key="14">
    <source>
        <dbReference type="Proteomes" id="UP000007797"/>
    </source>
</evidence>
<evidence type="ECO:0000256" key="8">
    <source>
        <dbReference type="ARBA" id="ARBA00023034"/>
    </source>
</evidence>
<dbReference type="InterPro" id="IPR027417">
    <property type="entry name" value="P-loop_NTPase"/>
</dbReference>
<keyword evidence="5 11" id="KW-0547">Nucleotide-binding</keyword>
<dbReference type="GO" id="GO:0003924">
    <property type="term" value="F:GTPase activity"/>
    <property type="evidence" value="ECO:0007669"/>
    <property type="project" value="InterPro"/>
</dbReference>
<dbReference type="AlphaFoldDB" id="F4Q3K3"/>
<keyword evidence="12" id="KW-0479">Metal-binding</keyword>
<keyword evidence="7" id="KW-0653">Protein transport</keyword>
<comment type="similarity">
    <text evidence="2">Belongs to the small GTPase superfamily. Arf family.</text>
</comment>
<dbReference type="GO" id="GO:0005794">
    <property type="term" value="C:Golgi apparatus"/>
    <property type="evidence" value="ECO:0007669"/>
    <property type="project" value="UniProtKB-SubCell"/>
</dbReference>
<evidence type="ECO:0000256" key="4">
    <source>
        <dbReference type="ARBA" id="ARBA00022707"/>
    </source>
</evidence>
<feature type="binding site" evidence="11">
    <location>
        <position position="218"/>
    </location>
    <ligand>
        <name>GTP</name>
        <dbReference type="ChEBI" id="CHEBI:37565"/>
    </ligand>
</feature>
<feature type="binding site" evidence="12">
    <location>
        <position position="196"/>
    </location>
    <ligand>
        <name>Mg(2+)</name>
        <dbReference type="ChEBI" id="CHEBI:18420"/>
    </ligand>
</feature>
<evidence type="ECO:0000256" key="10">
    <source>
        <dbReference type="ARBA" id="ARBA00023288"/>
    </source>
</evidence>
<evidence type="ECO:0000256" key="7">
    <source>
        <dbReference type="ARBA" id="ARBA00022927"/>
    </source>
</evidence>
<dbReference type="SMART" id="SM00175">
    <property type="entry name" value="RAB"/>
    <property type="match status" value="1"/>
</dbReference>
<dbReference type="PRINTS" id="PR00328">
    <property type="entry name" value="SAR1GTPBP"/>
</dbReference>
<dbReference type="Gene3D" id="3.40.50.300">
    <property type="entry name" value="P-loop containing nucleotide triphosphate hydrolases"/>
    <property type="match status" value="1"/>
</dbReference>
<keyword evidence="8" id="KW-0333">Golgi apparatus</keyword>
<dbReference type="Proteomes" id="UP000007797">
    <property type="component" value="Unassembled WGS sequence"/>
</dbReference>
<evidence type="ECO:0000256" key="9">
    <source>
        <dbReference type="ARBA" id="ARBA00023134"/>
    </source>
</evidence>
<evidence type="ECO:0000256" key="2">
    <source>
        <dbReference type="ARBA" id="ARBA00010290"/>
    </source>
</evidence>
<evidence type="ECO:0000256" key="11">
    <source>
        <dbReference type="PIRSR" id="PIRSR606689-1"/>
    </source>
</evidence>
<reference evidence="14" key="1">
    <citation type="journal article" date="2011" name="Genome Res.">
        <title>Phylogeny-wide analysis of social amoeba genomes highlights ancient origins for complex intercellular communication.</title>
        <authorList>
            <person name="Heidel A.J."/>
            <person name="Lawal H.M."/>
            <person name="Felder M."/>
            <person name="Schilde C."/>
            <person name="Helps N.R."/>
            <person name="Tunggal B."/>
            <person name="Rivero F."/>
            <person name="John U."/>
            <person name="Schleicher M."/>
            <person name="Eichinger L."/>
            <person name="Platzer M."/>
            <person name="Noegel A.A."/>
            <person name="Schaap P."/>
            <person name="Gloeckner G."/>
        </authorList>
    </citation>
    <scope>NUCLEOTIDE SEQUENCE [LARGE SCALE GENOMIC DNA]</scope>
    <source>
        <strain evidence="14">SH3</strain>
    </source>
</reference>